<dbReference type="Pfam" id="PF00645">
    <property type="entry name" value="zf-PARP"/>
    <property type="match status" value="2"/>
</dbReference>
<evidence type="ECO:0000256" key="4">
    <source>
        <dbReference type="ARBA" id="ARBA00022833"/>
    </source>
</evidence>
<evidence type="ECO:0000256" key="1">
    <source>
        <dbReference type="ARBA" id="ARBA00004123"/>
    </source>
</evidence>
<keyword evidence="9" id="KW-1185">Reference proteome</keyword>
<dbReference type="Gene3D" id="3.30.1740.10">
    <property type="entry name" value="Zinc finger, PARP-type"/>
    <property type="match status" value="2"/>
</dbReference>
<accession>A0A6A5ZKC7</accession>
<gene>
    <name evidence="8" type="ORF">BDV96DRAFT_683941</name>
</gene>
<proteinExistence type="predicted"/>
<dbReference type="EMBL" id="ML977315">
    <property type="protein sequence ID" value="KAF2119317.1"/>
    <property type="molecule type" value="Genomic_DNA"/>
</dbReference>
<dbReference type="InterPro" id="IPR001510">
    <property type="entry name" value="Znf_PARP"/>
</dbReference>
<dbReference type="GO" id="GO:0005634">
    <property type="term" value="C:nucleus"/>
    <property type="evidence" value="ECO:0007669"/>
    <property type="project" value="UniProtKB-SubCell"/>
</dbReference>
<evidence type="ECO:0000313" key="9">
    <source>
        <dbReference type="Proteomes" id="UP000799770"/>
    </source>
</evidence>
<evidence type="ECO:0000256" key="5">
    <source>
        <dbReference type="ARBA" id="ARBA00023242"/>
    </source>
</evidence>
<dbReference type="InterPro" id="IPR036957">
    <property type="entry name" value="Znf_PARP_sf"/>
</dbReference>
<keyword evidence="2" id="KW-0479">Metal-binding</keyword>
<sequence length="348" mass="38446">MADADENLPILRLEHSTSEIAGCQHAACKKKAAKIAKGELRIGKYQYYEPGDKWITMWRHWRCAPTPQIKLLKQLADEVPENVAGFEDISPESQEQVRLAFENDKIADNDFTDIRPDLIKSSRGGRSNNVTGYRVDTAPSGRAGCRNPACKDAGVKIGKGELRLGLVTDFQGHESLVWKHWKCATLEEIAACKELLEQDSFDGLNLLPEEYKSIVLESIESGQALEPPVLEDLVKAVKPRKSRAKKAKKEDGTDDDELAGTPSLDLTGDAHPTQAESKENPKAKAKRGRKRKGEEDADESVNEVVAPQKKQGHIVKEATEEADPTEARIAALANIMRTKTAQSSEKRS</sequence>
<reference evidence="8" key="1">
    <citation type="journal article" date="2020" name="Stud. Mycol.">
        <title>101 Dothideomycetes genomes: a test case for predicting lifestyles and emergence of pathogens.</title>
        <authorList>
            <person name="Haridas S."/>
            <person name="Albert R."/>
            <person name="Binder M."/>
            <person name="Bloem J."/>
            <person name="Labutti K."/>
            <person name="Salamov A."/>
            <person name="Andreopoulos B."/>
            <person name="Baker S."/>
            <person name="Barry K."/>
            <person name="Bills G."/>
            <person name="Bluhm B."/>
            <person name="Cannon C."/>
            <person name="Castanera R."/>
            <person name="Culley D."/>
            <person name="Daum C."/>
            <person name="Ezra D."/>
            <person name="Gonzalez J."/>
            <person name="Henrissat B."/>
            <person name="Kuo A."/>
            <person name="Liang C."/>
            <person name="Lipzen A."/>
            <person name="Lutzoni F."/>
            <person name="Magnuson J."/>
            <person name="Mondo S."/>
            <person name="Nolan M."/>
            <person name="Ohm R."/>
            <person name="Pangilinan J."/>
            <person name="Park H.-J."/>
            <person name="Ramirez L."/>
            <person name="Alfaro M."/>
            <person name="Sun H."/>
            <person name="Tritt A."/>
            <person name="Yoshinaga Y."/>
            <person name="Zwiers L.-H."/>
            <person name="Turgeon B."/>
            <person name="Goodwin S."/>
            <person name="Spatafora J."/>
            <person name="Crous P."/>
            <person name="Grigoriev I."/>
        </authorList>
    </citation>
    <scope>NUCLEOTIDE SEQUENCE</scope>
    <source>
        <strain evidence="8">CBS 627.86</strain>
    </source>
</reference>
<dbReference type="GO" id="GO:0003677">
    <property type="term" value="F:DNA binding"/>
    <property type="evidence" value="ECO:0007669"/>
    <property type="project" value="InterPro"/>
</dbReference>
<feature type="region of interest" description="Disordered" evidence="6">
    <location>
        <begin position="240"/>
        <end position="326"/>
    </location>
</feature>
<dbReference type="GO" id="GO:0008270">
    <property type="term" value="F:zinc ion binding"/>
    <property type="evidence" value="ECO:0007669"/>
    <property type="project" value="UniProtKB-KW"/>
</dbReference>
<dbReference type="Proteomes" id="UP000799770">
    <property type="component" value="Unassembled WGS sequence"/>
</dbReference>
<keyword evidence="5" id="KW-0539">Nucleus</keyword>
<dbReference type="PROSITE" id="PS50064">
    <property type="entry name" value="ZF_PARP_2"/>
    <property type="match status" value="1"/>
</dbReference>
<dbReference type="OrthoDB" id="429950at2759"/>
<dbReference type="SUPFAM" id="SSF57716">
    <property type="entry name" value="Glucocorticoid receptor-like (DNA-binding domain)"/>
    <property type="match status" value="2"/>
</dbReference>
<evidence type="ECO:0000256" key="3">
    <source>
        <dbReference type="ARBA" id="ARBA00022771"/>
    </source>
</evidence>
<feature type="domain" description="PARP-type" evidence="7">
    <location>
        <begin position="16"/>
        <end position="105"/>
    </location>
</feature>
<name>A0A6A5ZKC7_9PLEO</name>
<evidence type="ECO:0000256" key="6">
    <source>
        <dbReference type="SAM" id="MobiDB-lite"/>
    </source>
</evidence>
<evidence type="ECO:0000256" key="2">
    <source>
        <dbReference type="ARBA" id="ARBA00022723"/>
    </source>
</evidence>
<evidence type="ECO:0000313" key="8">
    <source>
        <dbReference type="EMBL" id="KAF2119317.1"/>
    </source>
</evidence>
<dbReference type="SMART" id="SM01336">
    <property type="entry name" value="zf-PARP"/>
    <property type="match status" value="2"/>
</dbReference>
<keyword evidence="3" id="KW-0863">Zinc-finger</keyword>
<dbReference type="AlphaFoldDB" id="A0A6A5ZKC7"/>
<keyword evidence="4" id="KW-0862">Zinc</keyword>
<protein>
    <recommendedName>
        <fullName evidence="7">PARP-type domain-containing protein</fullName>
    </recommendedName>
</protein>
<organism evidence="8 9">
    <name type="scientific">Lophiotrema nucula</name>
    <dbReference type="NCBI Taxonomy" id="690887"/>
    <lineage>
        <taxon>Eukaryota</taxon>
        <taxon>Fungi</taxon>
        <taxon>Dikarya</taxon>
        <taxon>Ascomycota</taxon>
        <taxon>Pezizomycotina</taxon>
        <taxon>Dothideomycetes</taxon>
        <taxon>Pleosporomycetidae</taxon>
        <taxon>Pleosporales</taxon>
        <taxon>Lophiotremataceae</taxon>
        <taxon>Lophiotrema</taxon>
    </lineage>
</organism>
<comment type="subcellular location">
    <subcellularLocation>
        <location evidence="1">Nucleus</location>
    </subcellularLocation>
</comment>
<evidence type="ECO:0000259" key="7">
    <source>
        <dbReference type="PROSITE" id="PS50064"/>
    </source>
</evidence>